<feature type="domain" description="CUE" evidence="1">
    <location>
        <begin position="8"/>
        <end position="51"/>
    </location>
</feature>
<evidence type="ECO:0000313" key="2">
    <source>
        <dbReference type="EMBL" id="EAY06982.1"/>
    </source>
</evidence>
<dbReference type="InterPro" id="IPR003892">
    <property type="entry name" value="CUE"/>
</dbReference>
<dbReference type="GO" id="GO:0043130">
    <property type="term" value="F:ubiquitin binding"/>
    <property type="evidence" value="ECO:0007669"/>
    <property type="project" value="InterPro"/>
</dbReference>
<sequence>MYGNSQVPMSESLKMLSEMFPAVDTETIRLMLAECGSFERTMDRLLQGDRSITWKSNKTKSAGQDMQQPAQQTQNYQQQYIPQYNHQNQQNTTSNVMQNQKYNNNYYNNNIQSPVKRPTSNPPPTTDARLFLPAELKKEMNTSLFGYLDSDPASGGKLIRTNTKDGLNFQYNSPFSAMSVEINSRKTCLDDKKYPKWNFNDDTLRFKQHMTPSKSFDSLKKKNQ</sequence>
<dbReference type="EMBL" id="DS113410">
    <property type="protein sequence ID" value="EAY06982.1"/>
    <property type="molecule type" value="Genomic_DNA"/>
</dbReference>
<dbReference type="CDD" id="cd14279">
    <property type="entry name" value="CUE"/>
    <property type="match status" value="1"/>
</dbReference>
<organism evidence="2 3">
    <name type="scientific">Trichomonas vaginalis (strain ATCC PRA-98 / G3)</name>
    <dbReference type="NCBI Taxonomy" id="412133"/>
    <lineage>
        <taxon>Eukaryota</taxon>
        <taxon>Metamonada</taxon>
        <taxon>Parabasalia</taxon>
        <taxon>Trichomonadida</taxon>
        <taxon>Trichomonadidae</taxon>
        <taxon>Trichomonas</taxon>
    </lineage>
</organism>
<dbReference type="InParanoid" id="A2EJZ8"/>
<evidence type="ECO:0000259" key="1">
    <source>
        <dbReference type="PROSITE" id="PS51140"/>
    </source>
</evidence>
<proteinExistence type="predicted"/>
<dbReference type="Gene3D" id="1.10.8.10">
    <property type="entry name" value="DNA helicase RuvA subunit, C-terminal domain"/>
    <property type="match status" value="1"/>
</dbReference>
<dbReference type="PROSITE" id="PS51140">
    <property type="entry name" value="CUE"/>
    <property type="match status" value="1"/>
</dbReference>
<dbReference type="Pfam" id="PF02845">
    <property type="entry name" value="CUE"/>
    <property type="match status" value="1"/>
</dbReference>
<dbReference type="VEuPathDB" id="TrichDB:TVAGG3_0974570"/>
<gene>
    <name evidence="2" type="ORF">TVAG_174510</name>
</gene>
<dbReference type="VEuPathDB" id="TrichDB:TVAG_174510"/>
<dbReference type="SUPFAM" id="SSF46934">
    <property type="entry name" value="UBA-like"/>
    <property type="match status" value="1"/>
</dbReference>
<dbReference type="SMR" id="A2EJZ8"/>
<dbReference type="InterPro" id="IPR009060">
    <property type="entry name" value="UBA-like_sf"/>
</dbReference>
<reference evidence="2" key="2">
    <citation type="journal article" date="2007" name="Science">
        <title>Draft genome sequence of the sexually transmitted pathogen Trichomonas vaginalis.</title>
        <authorList>
            <person name="Carlton J.M."/>
            <person name="Hirt R.P."/>
            <person name="Silva J.C."/>
            <person name="Delcher A.L."/>
            <person name="Schatz M."/>
            <person name="Zhao Q."/>
            <person name="Wortman J.R."/>
            <person name="Bidwell S.L."/>
            <person name="Alsmark U.C.M."/>
            <person name="Besteiro S."/>
            <person name="Sicheritz-Ponten T."/>
            <person name="Noel C.J."/>
            <person name="Dacks J.B."/>
            <person name="Foster P.G."/>
            <person name="Simillion C."/>
            <person name="Van de Peer Y."/>
            <person name="Miranda-Saavedra D."/>
            <person name="Barton G.J."/>
            <person name="Westrop G.D."/>
            <person name="Mueller S."/>
            <person name="Dessi D."/>
            <person name="Fiori P.L."/>
            <person name="Ren Q."/>
            <person name="Paulsen I."/>
            <person name="Zhang H."/>
            <person name="Bastida-Corcuera F.D."/>
            <person name="Simoes-Barbosa A."/>
            <person name="Brown M.T."/>
            <person name="Hayes R.D."/>
            <person name="Mukherjee M."/>
            <person name="Okumura C.Y."/>
            <person name="Schneider R."/>
            <person name="Smith A.J."/>
            <person name="Vanacova S."/>
            <person name="Villalvazo M."/>
            <person name="Haas B.J."/>
            <person name="Pertea M."/>
            <person name="Feldblyum T.V."/>
            <person name="Utterback T.R."/>
            <person name="Shu C.L."/>
            <person name="Osoegawa K."/>
            <person name="de Jong P.J."/>
            <person name="Hrdy I."/>
            <person name="Horvathova L."/>
            <person name="Zubacova Z."/>
            <person name="Dolezal P."/>
            <person name="Malik S.B."/>
            <person name="Logsdon J.M. Jr."/>
            <person name="Henze K."/>
            <person name="Gupta A."/>
            <person name="Wang C.C."/>
            <person name="Dunne R.L."/>
            <person name="Upcroft J.A."/>
            <person name="Upcroft P."/>
            <person name="White O."/>
            <person name="Salzberg S.L."/>
            <person name="Tang P."/>
            <person name="Chiu C.-H."/>
            <person name="Lee Y.-S."/>
            <person name="Embley T.M."/>
            <person name="Coombs G.H."/>
            <person name="Mottram J.C."/>
            <person name="Tachezy J."/>
            <person name="Fraser-Liggett C.M."/>
            <person name="Johnson P.J."/>
        </authorList>
    </citation>
    <scope>NUCLEOTIDE SEQUENCE [LARGE SCALE GENOMIC DNA]</scope>
    <source>
        <strain evidence="2">G3</strain>
    </source>
</reference>
<protein>
    <submittedName>
        <fullName evidence="2">CUE domain containing protein</fullName>
    </submittedName>
</protein>
<dbReference type="KEGG" id="tva:4764866"/>
<dbReference type="RefSeq" id="XP_001319205.1">
    <property type="nucleotide sequence ID" value="XM_001319170.1"/>
</dbReference>
<dbReference type="Proteomes" id="UP000001542">
    <property type="component" value="Unassembled WGS sequence"/>
</dbReference>
<reference evidence="2" key="1">
    <citation type="submission" date="2006-10" db="EMBL/GenBank/DDBJ databases">
        <authorList>
            <person name="Amadeo P."/>
            <person name="Zhao Q."/>
            <person name="Wortman J."/>
            <person name="Fraser-Liggett C."/>
            <person name="Carlton J."/>
        </authorList>
    </citation>
    <scope>NUCLEOTIDE SEQUENCE</scope>
    <source>
        <strain evidence="2">G3</strain>
    </source>
</reference>
<evidence type="ECO:0000313" key="3">
    <source>
        <dbReference type="Proteomes" id="UP000001542"/>
    </source>
</evidence>
<keyword evidence="3" id="KW-1185">Reference proteome</keyword>
<name>A2EJZ8_TRIV3</name>
<dbReference type="AlphaFoldDB" id="A2EJZ8"/>
<dbReference type="SMART" id="SM00546">
    <property type="entry name" value="CUE"/>
    <property type="match status" value="1"/>
</dbReference>
<accession>A2EJZ8</accession>